<sequence length="236" mass="25218">MPPESRPRATDPVPFDGLPFDALSFDAVSFDGDDTLWDFAAAFAPAIAHAADLLGAELGGPPVEVDWLQRIREEVAADLPGATLPELRRAAFAEAVRRRAPGRPELADRMFLAFMAARARSTRLFPEVAEVVAALAARMPLALTTNGNAELSWTGLDPYFSAVVRAVDCGRSKPDPAIYLITAERLGVEPARILHVGDHPVEDVAGALAAGFQARLIDRTGRTPGALTSLAELLSR</sequence>
<dbReference type="GO" id="GO:0016787">
    <property type="term" value="F:hydrolase activity"/>
    <property type="evidence" value="ECO:0007669"/>
    <property type="project" value="UniProtKB-KW"/>
</dbReference>
<dbReference type="InterPro" id="IPR006439">
    <property type="entry name" value="HAD-SF_hydro_IA"/>
</dbReference>
<accession>A0ABN1TRH3</accession>
<gene>
    <name evidence="4" type="ORF">GCM10009663_47810</name>
</gene>
<proteinExistence type="predicted"/>
<dbReference type="InterPro" id="IPR051400">
    <property type="entry name" value="HAD-like_hydrolase"/>
</dbReference>
<dbReference type="Gene3D" id="1.20.120.1600">
    <property type="match status" value="1"/>
</dbReference>
<dbReference type="SUPFAM" id="SSF56784">
    <property type="entry name" value="HAD-like"/>
    <property type="match status" value="1"/>
</dbReference>
<comment type="caution">
    <text evidence="4">The sequence shown here is derived from an EMBL/GenBank/DDBJ whole genome shotgun (WGS) entry which is preliminary data.</text>
</comment>
<dbReference type="RefSeq" id="WP_344625708.1">
    <property type="nucleotide sequence ID" value="NZ_BAAALD010000050.1"/>
</dbReference>
<organism evidence="4 5">
    <name type="scientific">Kitasatospora arboriphila</name>
    <dbReference type="NCBI Taxonomy" id="258052"/>
    <lineage>
        <taxon>Bacteria</taxon>
        <taxon>Bacillati</taxon>
        <taxon>Actinomycetota</taxon>
        <taxon>Actinomycetes</taxon>
        <taxon>Kitasatosporales</taxon>
        <taxon>Streptomycetaceae</taxon>
        <taxon>Kitasatospora</taxon>
    </lineage>
</organism>
<dbReference type="SFLD" id="SFLDS00003">
    <property type="entry name" value="Haloacid_Dehalogenase"/>
    <property type="match status" value="1"/>
</dbReference>
<name>A0ABN1TRH3_9ACTN</name>
<dbReference type="InterPro" id="IPR023214">
    <property type="entry name" value="HAD_sf"/>
</dbReference>
<dbReference type="PANTHER" id="PTHR46470:SF4">
    <property type="entry name" value="5-AMINO-6-(5-PHOSPHO-D-RIBITYLAMINO)URACIL PHOSPHATASE YIGB"/>
    <property type="match status" value="1"/>
</dbReference>
<dbReference type="PANTHER" id="PTHR46470">
    <property type="entry name" value="N-ACYLNEURAMINATE-9-PHOSPHATASE"/>
    <property type="match status" value="1"/>
</dbReference>
<evidence type="ECO:0000313" key="5">
    <source>
        <dbReference type="Proteomes" id="UP001499987"/>
    </source>
</evidence>
<keyword evidence="3" id="KW-0460">Magnesium</keyword>
<evidence type="ECO:0000256" key="1">
    <source>
        <dbReference type="ARBA" id="ARBA00001946"/>
    </source>
</evidence>
<dbReference type="Gene3D" id="3.40.50.1000">
    <property type="entry name" value="HAD superfamily/HAD-like"/>
    <property type="match status" value="1"/>
</dbReference>
<comment type="cofactor">
    <cofactor evidence="1">
        <name>Mg(2+)</name>
        <dbReference type="ChEBI" id="CHEBI:18420"/>
    </cofactor>
</comment>
<keyword evidence="2 4" id="KW-0378">Hydrolase</keyword>
<dbReference type="PRINTS" id="PR00413">
    <property type="entry name" value="HADHALOGNASE"/>
</dbReference>
<dbReference type="Proteomes" id="UP001499987">
    <property type="component" value="Unassembled WGS sequence"/>
</dbReference>
<evidence type="ECO:0000256" key="3">
    <source>
        <dbReference type="ARBA" id="ARBA00022842"/>
    </source>
</evidence>
<dbReference type="EMBL" id="BAAALD010000050">
    <property type="protein sequence ID" value="GAA1099502.1"/>
    <property type="molecule type" value="Genomic_DNA"/>
</dbReference>
<evidence type="ECO:0000313" key="4">
    <source>
        <dbReference type="EMBL" id="GAA1099502.1"/>
    </source>
</evidence>
<dbReference type="SFLD" id="SFLDG01129">
    <property type="entry name" value="C1.5:_HAD__Beta-PGM__Phosphata"/>
    <property type="match status" value="1"/>
</dbReference>
<dbReference type="NCBIfam" id="TIGR01509">
    <property type="entry name" value="HAD-SF-IA-v3"/>
    <property type="match status" value="1"/>
</dbReference>
<reference evidence="4 5" key="1">
    <citation type="journal article" date="2019" name="Int. J. Syst. Evol. Microbiol.">
        <title>The Global Catalogue of Microorganisms (GCM) 10K type strain sequencing project: providing services to taxonomists for standard genome sequencing and annotation.</title>
        <authorList>
            <consortium name="The Broad Institute Genomics Platform"/>
            <consortium name="The Broad Institute Genome Sequencing Center for Infectious Disease"/>
            <person name="Wu L."/>
            <person name="Ma J."/>
        </authorList>
    </citation>
    <scope>NUCLEOTIDE SEQUENCE [LARGE SCALE GENOMIC DNA]</scope>
    <source>
        <strain evidence="4 5">JCM 13002</strain>
    </source>
</reference>
<protein>
    <submittedName>
        <fullName evidence="4">HAD family hydrolase</fullName>
    </submittedName>
</protein>
<dbReference type="InterPro" id="IPR036412">
    <property type="entry name" value="HAD-like_sf"/>
</dbReference>
<dbReference type="Pfam" id="PF00702">
    <property type="entry name" value="Hydrolase"/>
    <property type="match status" value="1"/>
</dbReference>
<evidence type="ECO:0000256" key="2">
    <source>
        <dbReference type="ARBA" id="ARBA00022801"/>
    </source>
</evidence>
<dbReference type="NCBIfam" id="TIGR01549">
    <property type="entry name" value="HAD-SF-IA-v1"/>
    <property type="match status" value="1"/>
</dbReference>
<keyword evidence="5" id="KW-1185">Reference proteome</keyword>